<dbReference type="InterPro" id="IPR058912">
    <property type="entry name" value="HTH_animal"/>
</dbReference>
<evidence type="ECO:0000313" key="3">
    <source>
        <dbReference type="Proteomes" id="UP000198287"/>
    </source>
</evidence>
<dbReference type="CDD" id="cd00304">
    <property type="entry name" value="RT_like"/>
    <property type="match status" value="1"/>
</dbReference>
<keyword evidence="3" id="KW-1185">Reference proteome</keyword>
<dbReference type="AlphaFoldDB" id="A0A226DAD4"/>
<dbReference type="PANTHER" id="PTHR21301:SF10">
    <property type="entry name" value="REVERSE TRANSCRIPTASE DOMAIN-CONTAINING PROTEIN"/>
    <property type="match status" value="1"/>
</dbReference>
<dbReference type="OMA" id="AGISHIM"/>
<protein>
    <recommendedName>
        <fullName evidence="1">Reverse transcriptase domain-containing protein</fullName>
    </recommendedName>
</protein>
<dbReference type="PROSITE" id="PS50878">
    <property type="entry name" value="RT_POL"/>
    <property type="match status" value="1"/>
</dbReference>
<reference evidence="2 3" key="1">
    <citation type="submission" date="2015-12" db="EMBL/GenBank/DDBJ databases">
        <title>The genome of Folsomia candida.</title>
        <authorList>
            <person name="Faddeeva A."/>
            <person name="Derks M.F."/>
            <person name="Anvar Y."/>
            <person name="Smit S."/>
            <person name="Van Straalen N."/>
            <person name="Roelofs D."/>
        </authorList>
    </citation>
    <scope>NUCLEOTIDE SEQUENCE [LARGE SCALE GENOMIC DNA]</scope>
    <source>
        <strain evidence="2 3">VU population</strain>
        <tissue evidence="2">Whole body</tissue>
    </source>
</reference>
<proteinExistence type="predicted"/>
<sequence length="949" mass="109779">MSSESMNSSTNNNRGWKPLITKLQKLDGGAVVQVRKLEEMTKKQATLQNHIIFLTRCRKLNITPKGFQMKRLLTQFGDHEKIRTTVKEMEEKLMKTMIKIHYENLHKIDNTIKQTNTTIREKTPELWSEIRNLINKTKEITNINLKAKHITKLNQLVQNNGTNTPTKSIQIQQSSTTAIENRSTHKFSDSEMNLLKLGLNFSMKTRDLRLPLIETAAAVEMRMMNEKEEVLPEYLKNNVRAGISHIMKNSLTRDNYRNKWDSQTIEAIKSIKQNKDIVIGKADKGNCIVVMNKTDYHAKMEEMISDGPYTQLPHDPTETYSKKVEIVCNKLLLQNKITKAEYGRFIVKDARSPIIYGAPKIHKDNCPLRPSVDFRKSPTYKIAKYLSQILKTLSKDHHYTIKNSFDFVKQVKNIKIHRGDVKASFDVKSLFTTVPIPETLIYIKEQLDQKYEESADKLSKNDIMELLKICLSSTYFQYKDMYFHQKGGTAMGSPISPIVAELFLQMLEMKIIHQNRDIRFWRRFVDDAFIIAKGRKLKSILDKLNNFNPAIEFTLEEEKNGKLAFLDTMLYDKIDGKIGHYVHRKPTHTNKYLDYQSFHPNAHKISVCDTLLRRAIILCDDDHVNEEIEFVTNTLKSNGYPNKMIQRRLQIVKEKISHPQEPSEIQKRVILPWAGKPTTRIAQFLRRKLSWEIGYYPGQKVSTLHPLLRYCTSQTSWKTIQSFLDPIAVRNHAVIPFNTIKPWVGRRNFLYPLYSRGLGQLDQSGIYGRWKKLEKLLVMMTEGYTYLRGRSQSIFLRRMLHVGGKRTEKFAEWEPVSYEAMKYAFALCNYGIVRIKQGLVVLAYVDRTRPVKKTRKIKQIPTRIQITTNISLIDSSTGHGAVALKIGGVKEQVWSTSLMPNPLISMPLTSIISYKQETMLQTSFVTTSSEISLFSVANRFIIGQHIGIN</sequence>
<dbReference type="Pfam" id="PF26215">
    <property type="entry name" value="HTH_animal"/>
    <property type="match status" value="1"/>
</dbReference>
<accession>A0A226DAD4</accession>
<evidence type="ECO:0000313" key="2">
    <source>
        <dbReference type="EMBL" id="OXA42100.1"/>
    </source>
</evidence>
<organism evidence="2 3">
    <name type="scientific">Folsomia candida</name>
    <name type="common">Springtail</name>
    <dbReference type="NCBI Taxonomy" id="158441"/>
    <lineage>
        <taxon>Eukaryota</taxon>
        <taxon>Metazoa</taxon>
        <taxon>Ecdysozoa</taxon>
        <taxon>Arthropoda</taxon>
        <taxon>Hexapoda</taxon>
        <taxon>Collembola</taxon>
        <taxon>Entomobryomorpha</taxon>
        <taxon>Isotomoidea</taxon>
        <taxon>Isotomidae</taxon>
        <taxon>Proisotominae</taxon>
        <taxon>Folsomia</taxon>
    </lineage>
</organism>
<evidence type="ECO:0000259" key="1">
    <source>
        <dbReference type="PROSITE" id="PS50878"/>
    </source>
</evidence>
<dbReference type="OrthoDB" id="6782675at2759"/>
<comment type="caution">
    <text evidence="2">The sequence shown here is derived from an EMBL/GenBank/DDBJ whole genome shotgun (WGS) entry which is preliminary data.</text>
</comment>
<dbReference type="PANTHER" id="PTHR21301">
    <property type="entry name" value="REVERSE TRANSCRIPTASE"/>
    <property type="match status" value="1"/>
</dbReference>
<name>A0A226DAD4_FOLCA</name>
<gene>
    <name evidence="2" type="ORF">Fcan01_23169</name>
</gene>
<dbReference type="InterPro" id="IPR000477">
    <property type="entry name" value="RT_dom"/>
</dbReference>
<feature type="domain" description="Reverse transcriptase" evidence="1">
    <location>
        <begin position="336"/>
        <end position="582"/>
    </location>
</feature>
<dbReference type="Proteomes" id="UP000198287">
    <property type="component" value="Unassembled WGS sequence"/>
</dbReference>
<dbReference type="EMBL" id="LNIX01000027">
    <property type="protein sequence ID" value="OXA42100.1"/>
    <property type="molecule type" value="Genomic_DNA"/>
</dbReference>